<reference evidence="4" key="1">
    <citation type="submission" date="2021-03" db="EMBL/GenBank/DDBJ databases">
        <authorList>
            <person name="Wang G."/>
        </authorList>
    </citation>
    <scope>NUCLEOTIDE SEQUENCE</scope>
    <source>
        <strain evidence="4">KCTC 12899</strain>
    </source>
</reference>
<dbReference type="EMBL" id="JAFREP010000050">
    <property type="protein sequence ID" value="MBO1323114.1"/>
    <property type="molecule type" value="Genomic_DNA"/>
</dbReference>
<dbReference type="Pfam" id="PF01841">
    <property type="entry name" value="Transglut_core"/>
    <property type="match status" value="1"/>
</dbReference>
<dbReference type="InterPro" id="IPR024618">
    <property type="entry name" value="DUF3857"/>
</dbReference>
<keyword evidence="5" id="KW-1185">Reference proteome</keyword>
<comment type="caution">
    <text evidence="4">The sequence shown here is derived from an EMBL/GenBank/DDBJ whole genome shotgun (WGS) entry which is preliminary data.</text>
</comment>
<evidence type="ECO:0000313" key="5">
    <source>
        <dbReference type="Proteomes" id="UP000664417"/>
    </source>
</evidence>
<feature type="compositionally biased region" description="Low complexity" evidence="1">
    <location>
        <begin position="1342"/>
        <end position="1355"/>
    </location>
</feature>
<sequence length="1361" mass="150727">MRFFIPLFFLVIQPLVAGDAPVWPHAFMEAEPATLLAAAKEQAPDLPNEDGLTMLALEERVEIGPDGRRTHILRETYQITRYEGLQEYGALEAEWRPWYQDRPRFRARIIRPNGESHQLQQGDVVESAADDAEKNQFSEDRRLRAPLPHLVVGAVIEAETITPGVRPFFRAGDAWAVHFRTAPFPQKVVVSVPENTALSHAAEADMVLDHEVRQENGRAVHTWRLVTPPPEIDLDAFLSKGTFTHGRLSLATGASWQAVGAAYATLVDNALANQNYPFDLQSWVVPGDNRATAIRFNNELDPLVRYTGLYLGDKDLVPTAPDVVLQRGYGDCKDKATLLTGMLRQVGIAADVALVNGSGHKIEPKTPGLGAFDHAIVVVPREDGTRFWVDPTVPLNRTGALPFRLHGSLALIADPENQGLVRIGPAVAEEHGVRFDLQLDLRRMGTGTTTANTLPRGNSEANFRSEFRDMVNDFDGTPDAQGVSTSVRDMVAPIDLRRPWTRAVTFANHPGLVTTHEGAELQVPVHWLLDHVPVSLGHTHDEAAHEALVYEAGVYTMDYTILVPRDFEVVTPFKELDFKTEHVRFSTESETPNRGRVVLRFEAGRYGREEVTAVRAFLKAISAADFTQSYKHKGLKRLAEEAMPEAFALLREARDQAPDAMAHFRLGQALMEVGLLEPALTEIEQGLAYEYNVAEALYAASVAAHNYFGQELGPAFVRPRTIKIIDTALAAFPDDPHLQTARALAENLDGNGMLSLDREVLDRSYAFLKEGTFAGLESESQVQVLLNRFFARDYETLAKLTAAVEPPVRLLFELAMHADQGRLAETFDKVNRVRDPRLRLMLLVQASDLVSRNRNYPASIALLERVNMPEARALLEKRRRFMGAAKPVALDGFKADDPTTPLYKLLANLCTVGADKPFGNDEIFFEEDETTLKAVQTPYAGIAHQLVLRGQEEPGLNQRTITDILVSNVSMTFVDGLPEETRARGRVVKMALALDEEGGHYFWVLPSADGYRIASLLAWGGSLGKGLRHAVGAGREADITALMKVLLDPQNADAFRFIKIKGLDETWNQLNPEGETHYGLAAALLGPAKALTRKELKELTAFADGFEPGELKDRILQQVAAGWVARGKAKKGATLYETWYREQPEHGQGVVLMRLYHQAGMNAREAELLAELETAGEDGMMLRHHKVERLLDSRDYKRILEEMNAAADHKISSLMGAANDVAWLYLFIEGASMKEAIKMAESSVVVVDPTQGRVRASGPTLHTLATLHATDGNIGKALEMLREMLSVERRFVPEDEDWYVLGLIARQIGFAETAKTYFERVPVDESAVSTYQLAQMRLAESTKPPATPQKAKPAKGGTVPR</sequence>
<dbReference type="Gene3D" id="1.25.40.10">
    <property type="entry name" value="Tetratricopeptide repeat domain"/>
    <property type="match status" value="1"/>
</dbReference>
<feature type="domain" description="Transglutaminase-like" evidence="2">
    <location>
        <begin position="317"/>
        <end position="362"/>
    </location>
</feature>
<evidence type="ECO:0000256" key="1">
    <source>
        <dbReference type="SAM" id="MobiDB-lite"/>
    </source>
</evidence>
<protein>
    <submittedName>
        <fullName evidence="4">DUF3857 domain-containing protein</fullName>
    </submittedName>
</protein>
<evidence type="ECO:0000313" key="4">
    <source>
        <dbReference type="EMBL" id="MBO1323114.1"/>
    </source>
</evidence>
<proteinExistence type="predicted"/>
<organism evidence="4 5">
    <name type="scientific">Acanthopleuribacter pedis</name>
    <dbReference type="NCBI Taxonomy" id="442870"/>
    <lineage>
        <taxon>Bacteria</taxon>
        <taxon>Pseudomonadati</taxon>
        <taxon>Acidobacteriota</taxon>
        <taxon>Holophagae</taxon>
        <taxon>Acanthopleuribacterales</taxon>
        <taxon>Acanthopleuribacteraceae</taxon>
        <taxon>Acanthopleuribacter</taxon>
    </lineage>
</organism>
<name>A0A8J7U7L0_9BACT</name>
<dbReference type="RefSeq" id="WP_207863084.1">
    <property type="nucleotide sequence ID" value="NZ_JAFREP010000050.1"/>
</dbReference>
<dbReference type="InterPro" id="IPR002931">
    <property type="entry name" value="Transglutaminase-like"/>
</dbReference>
<dbReference type="InterPro" id="IPR038765">
    <property type="entry name" value="Papain-like_cys_pep_sf"/>
</dbReference>
<accession>A0A8J7U7L0</accession>
<dbReference type="InterPro" id="IPR011990">
    <property type="entry name" value="TPR-like_helical_dom_sf"/>
</dbReference>
<evidence type="ECO:0000259" key="2">
    <source>
        <dbReference type="Pfam" id="PF01841"/>
    </source>
</evidence>
<feature type="region of interest" description="Disordered" evidence="1">
    <location>
        <begin position="1339"/>
        <end position="1361"/>
    </location>
</feature>
<evidence type="ECO:0000259" key="3">
    <source>
        <dbReference type="Pfam" id="PF12969"/>
    </source>
</evidence>
<dbReference type="Gene3D" id="3.10.620.30">
    <property type="match status" value="1"/>
</dbReference>
<dbReference type="Proteomes" id="UP000664417">
    <property type="component" value="Unassembled WGS sequence"/>
</dbReference>
<dbReference type="SUPFAM" id="SSF48452">
    <property type="entry name" value="TPR-like"/>
    <property type="match status" value="1"/>
</dbReference>
<dbReference type="SUPFAM" id="SSF54001">
    <property type="entry name" value="Cysteine proteinases"/>
    <property type="match status" value="1"/>
</dbReference>
<feature type="domain" description="DUF3857" evidence="3">
    <location>
        <begin position="65"/>
        <end position="227"/>
    </location>
</feature>
<dbReference type="Gene3D" id="2.60.40.3140">
    <property type="match status" value="1"/>
</dbReference>
<dbReference type="Pfam" id="PF12969">
    <property type="entry name" value="DUF3857"/>
    <property type="match status" value="1"/>
</dbReference>
<gene>
    <name evidence="4" type="ORF">J3U88_31915</name>
</gene>